<keyword evidence="2" id="KW-1185">Reference proteome</keyword>
<reference evidence="3" key="2">
    <citation type="submission" date="2025-08" db="UniProtKB">
        <authorList>
            <consortium name="RefSeq"/>
        </authorList>
    </citation>
    <scope>IDENTIFICATION</scope>
    <source>
        <tissue evidence="3">Young leaves</tissue>
    </source>
</reference>
<dbReference type="RefSeq" id="XP_027356752.1">
    <property type="nucleotide sequence ID" value="XM_027500951.1"/>
</dbReference>
<dbReference type="GeneID" id="113866061"/>
<feature type="region of interest" description="Disordered" evidence="1">
    <location>
        <begin position="61"/>
        <end position="144"/>
    </location>
</feature>
<reference evidence="2" key="1">
    <citation type="journal article" date="2019" name="Toxins">
        <title>Detection of Abrin-Like and Prepropulchellin-Like Toxin Genes and Transcripts Using Whole Genome Sequencing and Full-Length Transcript Sequencing of Abrus precatorius.</title>
        <authorList>
            <person name="Hovde B.T."/>
            <person name="Daligault H.E."/>
            <person name="Hanschen E.R."/>
            <person name="Kunde Y.A."/>
            <person name="Johnson M.B."/>
            <person name="Starkenburg S.R."/>
            <person name="Johnson S.L."/>
        </authorList>
    </citation>
    <scope>NUCLEOTIDE SEQUENCE [LARGE SCALE GENOMIC DNA]</scope>
</reference>
<gene>
    <name evidence="3" type="primary">LOC113866061</name>
</gene>
<dbReference type="AlphaFoldDB" id="A0A8B8LLB9"/>
<organism evidence="2 3">
    <name type="scientific">Abrus precatorius</name>
    <name type="common">Indian licorice</name>
    <name type="synonym">Glycine abrus</name>
    <dbReference type="NCBI Taxonomy" id="3816"/>
    <lineage>
        <taxon>Eukaryota</taxon>
        <taxon>Viridiplantae</taxon>
        <taxon>Streptophyta</taxon>
        <taxon>Embryophyta</taxon>
        <taxon>Tracheophyta</taxon>
        <taxon>Spermatophyta</taxon>
        <taxon>Magnoliopsida</taxon>
        <taxon>eudicotyledons</taxon>
        <taxon>Gunneridae</taxon>
        <taxon>Pentapetalae</taxon>
        <taxon>rosids</taxon>
        <taxon>fabids</taxon>
        <taxon>Fabales</taxon>
        <taxon>Fabaceae</taxon>
        <taxon>Papilionoideae</taxon>
        <taxon>50 kb inversion clade</taxon>
        <taxon>NPAAA clade</taxon>
        <taxon>indigoferoid/millettioid clade</taxon>
        <taxon>Abreae</taxon>
        <taxon>Abrus</taxon>
    </lineage>
</organism>
<accession>A0A8B8LLB9</accession>
<sequence length="162" mass="17510">MTCGYMMMPTYCLPEVGWEPRCTTDLPVEIIFPLPLYATSIPFPLITLMIVSAPRDIDVPAPVPVPDVAPDAHTPRPSSPPPVEPKCMDIHVIKSTVQPRPPTPPHKLSPINEAGPSHRSPSPPVLSPLSPIPPPTPGWLEDVDEDLLSLPSDLDVALSTEL</sequence>
<protein>
    <submittedName>
        <fullName evidence="3">Leucine-rich repeat extensin-like protein 3</fullName>
    </submittedName>
</protein>
<name>A0A8B8LLB9_ABRPR</name>
<evidence type="ECO:0000313" key="2">
    <source>
        <dbReference type="Proteomes" id="UP000694853"/>
    </source>
</evidence>
<dbReference type="KEGG" id="aprc:113866061"/>
<proteinExistence type="predicted"/>
<evidence type="ECO:0000313" key="3">
    <source>
        <dbReference type="RefSeq" id="XP_027356752.1"/>
    </source>
</evidence>
<feature type="compositionally biased region" description="Pro residues" evidence="1">
    <location>
        <begin position="121"/>
        <end position="137"/>
    </location>
</feature>
<dbReference type="Proteomes" id="UP000694853">
    <property type="component" value="Unplaced"/>
</dbReference>
<evidence type="ECO:0000256" key="1">
    <source>
        <dbReference type="SAM" id="MobiDB-lite"/>
    </source>
</evidence>